<dbReference type="Pfam" id="PF01369">
    <property type="entry name" value="Sec7"/>
    <property type="match status" value="1"/>
</dbReference>
<feature type="domain" description="PH" evidence="7">
    <location>
        <begin position="643"/>
        <end position="756"/>
    </location>
</feature>
<comment type="caution">
    <text evidence="9">The sequence shown here is derived from an EMBL/GenBank/DDBJ whole genome shotgun (WGS) entry which is preliminary data.</text>
</comment>
<reference evidence="9 10" key="1">
    <citation type="submission" date="2024-01" db="EMBL/GenBank/DDBJ databases">
        <title>The genome of the rayed Mediterranean limpet Patella caerulea (Linnaeus, 1758).</title>
        <authorList>
            <person name="Anh-Thu Weber A."/>
            <person name="Halstead-Nussloch G."/>
        </authorList>
    </citation>
    <scope>NUCLEOTIDE SEQUENCE [LARGE SCALE GENOMIC DNA]</scope>
    <source>
        <strain evidence="9">AATW-2023a</strain>
        <tissue evidence="9">Whole specimen</tissue>
    </source>
</reference>
<dbReference type="SMART" id="SM00233">
    <property type="entry name" value="PH"/>
    <property type="match status" value="1"/>
</dbReference>
<name>A0AAN8JB01_PATCE</name>
<feature type="compositionally biased region" description="Low complexity" evidence="6">
    <location>
        <begin position="390"/>
        <end position="399"/>
    </location>
</feature>
<feature type="region of interest" description="Disordered" evidence="6">
    <location>
        <begin position="870"/>
        <end position="895"/>
    </location>
</feature>
<dbReference type="AlphaFoldDB" id="A0AAN8JB01"/>
<evidence type="ECO:0000256" key="3">
    <source>
        <dbReference type="ARBA" id="ARBA00022658"/>
    </source>
</evidence>
<comment type="subcellular location">
    <subcellularLocation>
        <location evidence="1">Cell membrane</location>
    </subcellularLocation>
</comment>
<dbReference type="PANTHER" id="PTHR10663:SF376">
    <property type="entry name" value="PH AND SEC7 DOMAIN-CONTAINING PROTEIN"/>
    <property type="match status" value="1"/>
</dbReference>
<organism evidence="9 10">
    <name type="scientific">Patella caerulea</name>
    <name type="common">Rayed Mediterranean limpet</name>
    <dbReference type="NCBI Taxonomy" id="87958"/>
    <lineage>
        <taxon>Eukaryota</taxon>
        <taxon>Metazoa</taxon>
        <taxon>Spiralia</taxon>
        <taxon>Lophotrochozoa</taxon>
        <taxon>Mollusca</taxon>
        <taxon>Gastropoda</taxon>
        <taxon>Patellogastropoda</taxon>
        <taxon>Patelloidea</taxon>
        <taxon>Patellidae</taxon>
        <taxon>Patella</taxon>
    </lineage>
</organism>
<dbReference type="GO" id="GO:0005543">
    <property type="term" value="F:phospholipid binding"/>
    <property type="evidence" value="ECO:0007669"/>
    <property type="project" value="InterPro"/>
</dbReference>
<keyword evidence="10" id="KW-1185">Reference proteome</keyword>
<evidence type="ECO:0000259" key="8">
    <source>
        <dbReference type="PROSITE" id="PS50190"/>
    </source>
</evidence>
<feature type="compositionally biased region" description="Basic and acidic residues" evidence="6">
    <location>
        <begin position="115"/>
        <end position="133"/>
    </location>
</feature>
<proteinExistence type="predicted"/>
<dbReference type="PRINTS" id="PR00683">
    <property type="entry name" value="SPECTRINPH"/>
</dbReference>
<evidence type="ECO:0000313" key="9">
    <source>
        <dbReference type="EMBL" id="KAK6171528.1"/>
    </source>
</evidence>
<dbReference type="SUPFAM" id="SSF50729">
    <property type="entry name" value="PH domain-like"/>
    <property type="match status" value="1"/>
</dbReference>
<evidence type="ECO:0000259" key="7">
    <source>
        <dbReference type="PROSITE" id="PS50003"/>
    </source>
</evidence>
<evidence type="ECO:0000256" key="2">
    <source>
        <dbReference type="ARBA" id="ARBA00022475"/>
    </source>
</evidence>
<feature type="compositionally biased region" description="Polar residues" evidence="6">
    <location>
        <begin position="1"/>
        <end position="21"/>
    </location>
</feature>
<evidence type="ECO:0000256" key="4">
    <source>
        <dbReference type="ARBA" id="ARBA00023136"/>
    </source>
</evidence>
<keyword evidence="2" id="KW-1003">Cell membrane</keyword>
<keyword evidence="5" id="KW-0175">Coiled coil</keyword>
<feature type="compositionally biased region" description="Low complexity" evidence="6">
    <location>
        <begin position="52"/>
        <end position="67"/>
    </location>
</feature>
<sequence length="910" mass="101954">MASRTTASPSRIPVSTRSPPRTINGKLTVKEARQACTPSSSRNDSYNQACQNGSLNESTSSTGSTNSQKGKGFETFLMTGDMIIRTTPPHQKTRQSDDKSPSPSIASSQSSPEKFIYHSDEKENINKMNSEKHKSPRKIPVHKSSNIKPDLPRAPVVRLDEMSEFSISPTDCDIPDVTELENNKNLSETKQICLDMLMTGKNANLDGLIALNGNHNSETTDTDIPSSGDSGVLPDSHSSDSDCGGKLTPNTDQNPVPNADSKPAMVTSKSAEKISPSATKTDIGLVRTSKSHENYLETGTGFQIVSIDIDDDNMAYSLDTLTCHESSINSLEKVSDQTQVSKSCHSSPERKPDKKNERVFMPAFINIDDPKSQKIKGKEKDGREQLTEESVSVSFNNSNKQSDHIVSPSINTEQQEMNSSSTEGVLDLSVLSEADSIYHQPMKSVDRPSAARLAKRLYALDGFRKSDVSRHLFKKNEFSNLVAEEYLKYFQFTGDSLDVSLRKFLKQFCLTGETQERERVLAHFSHRYMECNPGTFNSEDACHTLTCAIMLLNTDLHGQSVGRKMTCSEFIENLGELNDGDNFPKDILKTVFHSIKSEPLEWAIDEDAPVEVQNESPGPSASVPQHFLGQNPFLDVPDPSKTIEYKKGYVMRKCCMDADRRRTALGKRSWKMFYAVLRDMILYLYKDEHQFKKGGLLESASNAIRVHHSLVTKATDYTKKQHVFRLQTAEWAEFLFQTSNSKELQEWIDTLNFVAAAFSAQPLPGALGSKSTFQRPLLPVSYTRKTLREQFHSHEEKVKSLEQEIHEHHAAAPEKGAKSRHIQDYLEKETYLDFELKRYKTYVYLLQSKITAFPDVEPSLVETTIGEDEEVGAGGSQFNCPNKPVQRSLSDREADDKEQYINDETINTYL</sequence>
<dbReference type="SUPFAM" id="SSF48425">
    <property type="entry name" value="Sec7 domain"/>
    <property type="match status" value="1"/>
</dbReference>
<feature type="compositionally biased region" description="Basic and acidic residues" evidence="6">
    <location>
        <begin position="368"/>
        <end position="386"/>
    </location>
</feature>
<dbReference type="Pfam" id="PF15410">
    <property type="entry name" value="PH_9"/>
    <property type="match status" value="1"/>
</dbReference>
<dbReference type="InterPro" id="IPR000904">
    <property type="entry name" value="Sec7_dom"/>
</dbReference>
<dbReference type="GO" id="GO:0005886">
    <property type="term" value="C:plasma membrane"/>
    <property type="evidence" value="ECO:0007669"/>
    <property type="project" value="UniProtKB-SubCell"/>
</dbReference>
<feature type="compositionally biased region" description="Low complexity" evidence="6">
    <location>
        <begin position="101"/>
        <end position="112"/>
    </location>
</feature>
<feature type="compositionally biased region" description="Polar residues" evidence="6">
    <location>
        <begin position="876"/>
        <end position="888"/>
    </location>
</feature>
<dbReference type="EMBL" id="JAZGQO010000014">
    <property type="protein sequence ID" value="KAK6171528.1"/>
    <property type="molecule type" value="Genomic_DNA"/>
</dbReference>
<evidence type="ECO:0000313" key="10">
    <source>
        <dbReference type="Proteomes" id="UP001347796"/>
    </source>
</evidence>
<dbReference type="InterPro" id="IPR023394">
    <property type="entry name" value="Sec7_C_sf"/>
</dbReference>
<dbReference type="Gene3D" id="2.30.29.30">
    <property type="entry name" value="Pleckstrin-homology domain (PH domain)/Phosphotyrosine-binding domain (PTB)"/>
    <property type="match status" value="1"/>
</dbReference>
<feature type="compositionally biased region" description="Polar residues" evidence="6">
    <location>
        <begin position="216"/>
        <end position="229"/>
    </location>
</feature>
<dbReference type="Proteomes" id="UP001347796">
    <property type="component" value="Unassembled WGS sequence"/>
</dbReference>
<dbReference type="InterPro" id="IPR041681">
    <property type="entry name" value="PH_9"/>
</dbReference>
<evidence type="ECO:0000256" key="5">
    <source>
        <dbReference type="SAM" id="Coils"/>
    </source>
</evidence>
<feature type="region of interest" description="Disordered" evidence="6">
    <location>
        <begin position="333"/>
        <end position="405"/>
    </location>
</feature>
<dbReference type="SMART" id="SM00222">
    <property type="entry name" value="Sec7"/>
    <property type="match status" value="1"/>
</dbReference>
<dbReference type="CDD" id="cd00171">
    <property type="entry name" value="Sec7"/>
    <property type="match status" value="1"/>
</dbReference>
<evidence type="ECO:0000256" key="1">
    <source>
        <dbReference type="ARBA" id="ARBA00004236"/>
    </source>
</evidence>
<dbReference type="GO" id="GO:0032012">
    <property type="term" value="P:regulation of ARF protein signal transduction"/>
    <property type="evidence" value="ECO:0007669"/>
    <property type="project" value="InterPro"/>
</dbReference>
<dbReference type="PANTHER" id="PTHR10663">
    <property type="entry name" value="GUANYL-NUCLEOTIDE EXCHANGE FACTOR"/>
    <property type="match status" value="1"/>
</dbReference>
<feature type="compositionally biased region" description="Polar residues" evidence="6">
    <location>
        <begin position="36"/>
        <end position="51"/>
    </location>
</feature>
<evidence type="ECO:0000256" key="6">
    <source>
        <dbReference type="SAM" id="MobiDB-lite"/>
    </source>
</evidence>
<dbReference type="Gene3D" id="1.10.1000.11">
    <property type="entry name" value="Arf Nucleotide-binding Site Opener,domain 2"/>
    <property type="match status" value="1"/>
</dbReference>
<dbReference type="InterPro" id="IPR001605">
    <property type="entry name" value="PH_dom-spectrin-type"/>
</dbReference>
<keyword evidence="3" id="KW-0344">Guanine-nucleotide releasing factor</keyword>
<dbReference type="FunFam" id="2.30.29.30:FF:000267">
    <property type="entry name" value="PH and SEC7 domain-containing protein 4"/>
    <property type="match status" value="1"/>
</dbReference>
<dbReference type="GO" id="GO:0005085">
    <property type="term" value="F:guanyl-nucleotide exchange factor activity"/>
    <property type="evidence" value="ECO:0007669"/>
    <property type="project" value="UniProtKB-KW"/>
</dbReference>
<feature type="compositionally biased region" description="Basic and acidic residues" evidence="6">
    <location>
        <begin position="347"/>
        <end position="358"/>
    </location>
</feature>
<dbReference type="InterPro" id="IPR011993">
    <property type="entry name" value="PH-like_dom_sf"/>
</dbReference>
<dbReference type="InterPro" id="IPR001849">
    <property type="entry name" value="PH_domain"/>
</dbReference>
<feature type="domain" description="SEC7" evidence="8">
    <location>
        <begin position="395"/>
        <end position="598"/>
    </location>
</feature>
<feature type="compositionally biased region" description="Polar residues" evidence="6">
    <location>
        <begin position="333"/>
        <end position="346"/>
    </location>
</feature>
<evidence type="ECO:0008006" key="11">
    <source>
        <dbReference type="Google" id="ProtNLM"/>
    </source>
</evidence>
<keyword evidence="4" id="KW-0472">Membrane</keyword>
<dbReference type="PROSITE" id="PS50190">
    <property type="entry name" value="SEC7"/>
    <property type="match status" value="1"/>
</dbReference>
<dbReference type="FunFam" id="1.10.1000.11:FF:000002">
    <property type="entry name" value="Cytohesin 1"/>
    <property type="match status" value="1"/>
</dbReference>
<feature type="coiled-coil region" evidence="5">
    <location>
        <begin position="784"/>
        <end position="811"/>
    </location>
</feature>
<feature type="region of interest" description="Disordered" evidence="6">
    <location>
        <begin position="216"/>
        <end position="277"/>
    </location>
</feature>
<gene>
    <name evidence="9" type="ORF">SNE40_019700</name>
</gene>
<dbReference type="PROSITE" id="PS50003">
    <property type="entry name" value="PH_DOMAIN"/>
    <property type="match status" value="1"/>
</dbReference>
<accession>A0AAN8JB01</accession>
<protein>
    <recommendedName>
        <fullName evidence="11">PH and SEC7 domain-containing protein 3</fullName>
    </recommendedName>
</protein>
<dbReference type="InterPro" id="IPR035999">
    <property type="entry name" value="Sec7_dom_sf"/>
</dbReference>
<dbReference type="CDD" id="cd13295">
    <property type="entry name" value="PH_EFA6"/>
    <property type="match status" value="1"/>
</dbReference>
<feature type="region of interest" description="Disordered" evidence="6">
    <location>
        <begin position="1"/>
        <end position="72"/>
    </location>
</feature>
<feature type="region of interest" description="Disordered" evidence="6">
    <location>
        <begin position="87"/>
        <end position="151"/>
    </location>
</feature>